<dbReference type="CDD" id="cd00088">
    <property type="entry name" value="HPT"/>
    <property type="match status" value="1"/>
</dbReference>
<dbReference type="SUPFAM" id="SSF47226">
    <property type="entry name" value="Histidine-containing phosphotransfer domain, HPT domain"/>
    <property type="match status" value="1"/>
</dbReference>
<keyword evidence="1" id="KW-0902">Two-component regulatory system</keyword>
<accession>A0A1I1EWS1</accession>
<dbReference type="InterPro" id="IPR036641">
    <property type="entry name" value="HPT_dom_sf"/>
</dbReference>
<dbReference type="Proteomes" id="UP000198862">
    <property type="component" value="Unassembled WGS sequence"/>
</dbReference>
<name>A0A1I1EWS1_9GAMM</name>
<dbReference type="EMBL" id="FOLO01000002">
    <property type="protein sequence ID" value="SFB89343.1"/>
    <property type="molecule type" value="Genomic_DNA"/>
</dbReference>
<gene>
    <name evidence="4" type="ORF">SAMN02745724_00392</name>
</gene>
<evidence type="ECO:0000256" key="2">
    <source>
        <dbReference type="PROSITE-ProRule" id="PRU00110"/>
    </source>
</evidence>
<dbReference type="AlphaFoldDB" id="A0A1I1EWS1"/>
<reference evidence="4 5" key="1">
    <citation type="submission" date="2016-10" db="EMBL/GenBank/DDBJ databases">
        <authorList>
            <person name="de Groot N.N."/>
        </authorList>
    </citation>
    <scope>NUCLEOTIDE SEQUENCE [LARGE SCALE GENOMIC DNA]</scope>
    <source>
        <strain evidence="4 5">DSM 6059</strain>
    </source>
</reference>
<dbReference type="PROSITE" id="PS50894">
    <property type="entry name" value="HPT"/>
    <property type="match status" value="1"/>
</dbReference>
<dbReference type="Pfam" id="PF01627">
    <property type="entry name" value="Hpt"/>
    <property type="match status" value="1"/>
</dbReference>
<sequence length="107" mass="11940">MFIKAVVLKLQQDVGETLAKELMQVFIVETNKLVTQLIKAQQQNNIDDVILISHSLKSSARTYGAEILADLCEKIELEGKNNNDLTLLFSQLGDTCEQTLKSAIIFT</sequence>
<dbReference type="RefSeq" id="WP_177207924.1">
    <property type="nucleotide sequence ID" value="NZ_FOLO01000002.1"/>
</dbReference>
<protein>
    <submittedName>
        <fullName evidence="4">Hpt domain-containing protein</fullName>
    </submittedName>
</protein>
<evidence type="ECO:0000256" key="1">
    <source>
        <dbReference type="ARBA" id="ARBA00023012"/>
    </source>
</evidence>
<feature type="modified residue" description="Phosphohistidine" evidence="2">
    <location>
        <position position="54"/>
    </location>
</feature>
<keyword evidence="5" id="KW-1185">Reference proteome</keyword>
<proteinExistence type="predicted"/>
<evidence type="ECO:0000313" key="5">
    <source>
        <dbReference type="Proteomes" id="UP000198862"/>
    </source>
</evidence>
<dbReference type="GO" id="GO:0000160">
    <property type="term" value="P:phosphorelay signal transduction system"/>
    <property type="evidence" value="ECO:0007669"/>
    <property type="project" value="UniProtKB-KW"/>
</dbReference>
<dbReference type="GO" id="GO:0004672">
    <property type="term" value="F:protein kinase activity"/>
    <property type="evidence" value="ECO:0007669"/>
    <property type="project" value="UniProtKB-ARBA"/>
</dbReference>
<dbReference type="InterPro" id="IPR008207">
    <property type="entry name" value="Sig_transdc_His_kin_Hpt_dom"/>
</dbReference>
<evidence type="ECO:0000313" key="4">
    <source>
        <dbReference type="EMBL" id="SFB89343.1"/>
    </source>
</evidence>
<dbReference type="Gene3D" id="1.20.120.160">
    <property type="entry name" value="HPT domain"/>
    <property type="match status" value="1"/>
</dbReference>
<organism evidence="4 5">
    <name type="scientific">Pseudoalteromonas denitrificans DSM 6059</name>
    <dbReference type="NCBI Taxonomy" id="1123010"/>
    <lineage>
        <taxon>Bacteria</taxon>
        <taxon>Pseudomonadati</taxon>
        <taxon>Pseudomonadota</taxon>
        <taxon>Gammaproteobacteria</taxon>
        <taxon>Alteromonadales</taxon>
        <taxon>Pseudoalteromonadaceae</taxon>
        <taxon>Pseudoalteromonas</taxon>
    </lineage>
</organism>
<keyword evidence="2" id="KW-0597">Phosphoprotein</keyword>
<feature type="domain" description="HPt" evidence="3">
    <location>
        <begin position="15"/>
        <end position="107"/>
    </location>
</feature>
<evidence type="ECO:0000259" key="3">
    <source>
        <dbReference type="PROSITE" id="PS50894"/>
    </source>
</evidence>